<dbReference type="AlphaFoldDB" id="A0A7N0TLI0"/>
<sequence>MRRADTSFRMLPLNSSPSLTLARRFGFKREALSLRISAASSDPPSTARFKARRRESILVQQLQKPLSEFMSLPISYDSVLAGEKVEKLDDNTFKCHVYRFNVFTYQICPVLLVRVDHQPNGCRINLLSCKLEGSPSVAAQSDNFETSMVNQISCETIPGDSSSQILTSDTVIEVCMKLPSTFISMPVKTIESAGTKVLEKVLMVMLPRFMAQLVTDYAAWASRNCSEEPLGNGEL</sequence>
<dbReference type="EnsemblPlants" id="Kaladp0039s0572.1.v1.1">
    <property type="protein sequence ID" value="Kaladp0039s0572.1.v1.1"/>
    <property type="gene ID" value="Kaladp0039s0572.v1.1"/>
</dbReference>
<accession>A0A7N0TLI0</accession>
<protein>
    <submittedName>
        <fullName evidence="1">Uncharacterized protein</fullName>
    </submittedName>
</protein>
<name>A0A7N0TLI0_KALFE</name>
<reference evidence="1" key="1">
    <citation type="submission" date="2021-01" db="UniProtKB">
        <authorList>
            <consortium name="EnsemblPlants"/>
        </authorList>
    </citation>
    <scope>IDENTIFICATION</scope>
</reference>
<dbReference type="Proteomes" id="UP000594263">
    <property type="component" value="Unplaced"/>
</dbReference>
<keyword evidence="2" id="KW-1185">Reference proteome</keyword>
<evidence type="ECO:0000313" key="2">
    <source>
        <dbReference type="Proteomes" id="UP000594263"/>
    </source>
</evidence>
<dbReference type="OMA" id="GWFPFTI"/>
<proteinExistence type="predicted"/>
<dbReference type="Gramene" id="Kaladp0039s0572.1.v1.1">
    <property type="protein sequence ID" value="Kaladp0039s0572.1.v1.1"/>
    <property type="gene ID" value="Kaladp0039s0572.v1.1"/>
</dbReference>
<dbReference type="PANTHER" id="PTHR34131:SF3">
    <property type="entry name" value="(RAP ANNOTATION RELEASE2) GALACTOSE-BINDING LIKE DOMAIN CONTAINING PROTEIN"/>
    <property type="match status" value="1"/>
</dbReference>
<organism evidence="1 2">
    <name type="scientific">Kalanchoe fedtschenkoi</name>
    <name type="common">Lavender scallops</name>
    <name type="synonym">South American air plant</name>
    <dbReference type="NCBI Taxonomy" id="63787"/>
    <lineage>
        <taxon>Eukaryota</taxon>
        <taxon>Viridiplantae</taxon>
        <taxon>Streptophyta</taxon>
        <taxon>Embryophyta</taxon>
        <taxon>Tracheophyta</taxon>
        <taxon>Spermatophyta</taxon>
        <taxon>Magnoliopsida</taxon>
        <taxon>eudicotyledons</taxon>
        <taxon>Gunneridae</taxon>
        <taxon>Pentapetalae</taxon>
        <taxon>Saxifragales</taxon>
        <taxon>Crassulaceae</taxon>
        <taxon>Kalanchoe</taxon>
    </lineage>
</organism>
<dbReference type="Pfam" id="PF09366">
    <property type="entry name" value="DUF1997"/>
    <property type="match status" value="1"/>
</dbReference>
<evidence type="ECO:0000313" key="1">
    <source>
        <dbReference type="EnsemblPlants" id="Kaladp0039s0572.1.v1.1"/>
    </source>
</evidence>
<dbReference type="InterPro" id="IPR018971">
    <property type="entry name" value="DUF1997"/>
</dbReference>
<dbReference type="PANTHER" id="PTHR34131">
    <property type="entry name" value="(RAP ANNOTATION RELEASE2) GALACTOSE-BINDING LIKE DOMAIN CONTAINING PROTEIN"/>
    <property type="match status" value="1"/>
</dbReference>